<protein>
    <submittedName>
        <fullName evidence="1">Uncharacterized protein</fullName>
    </submittedName>
</protein>
<accession>A0A5B0GGY3</accession>
<name>A0A5B0GGY3_9BURK</name>
<dbReference type="AlphaFoldDB" id="A0A5B0GGY3"/>
<dbReference type="Proteomes" id="UP000325273">
    <property type="component" value="Unassembled WGS sequence"/>
</dbReference>
<sequence>MHEDLVAIIQSTYDGQKYPAEQLDSLLAQDDVDVALLIMGDRARGSDLSILRGFASHHENVQRIACDNRLGVARSFPIALQHAESSTELPRILPIRTTSEIPASIANSVEALNAERDSDRPALLPVGPKFGHLDRVGARLFDAGVMVLSRGIGVRPSGR</sequence>
<dbReference type="Gene3D" id="3.90.550.10">
    <property type="entry name" value="Spore Coat Polysaccharide Biosynthesis Protein SpsA, Chain A"/>
    <property type="match status" value="1"/>
</dbReference>
<dbReference type="EMBL" id="VTUZ01000037">
    <property type="protein sequence ID" value="KAA1002606.1"/>
    <property type="molecule type" value="Genomic_DNA"/>
</dbReference>
<gene>
    <name evidence="1" type="ORF">FVF58_37500</name>
</gene>
<comment type="caution">
    <text evidence="1">The sequence shown here is derived from an EMBL/GenBank/DDBJ whole genome shotgun (WGS) entry which is preliminary data.</text>
</comment>
<organism evidence="1 2">
    <name type="scientific">Paraburkholderia panacisoli</name>
    <dbReference type="NCBI Taxonomy" id="2603818"/>
    <lineage>
        <taxon>Bacteria</taxon>
        <taxon>Pseudomonadati</taxon>
        <taxon>Pseudomonadota</taxon>
        <taxon>Betaproteobacteria</taxon>
        <taxon>Burkholderiales</taxon>
        <taxon>Burkholderiaceae</taxon>
        <taxon>Paraburkholderia</taxon>
    </lineage>
</organism>
<dbReference type="RefSeq" id="WP_149674728.1">
    <property type="nucleotide sequence ID" value="NZ_VTUZ01000037.1"/>
</dbReference>
<dbReference type="InterPro" id="IPR029044">
    <property type="entry name" value="Nucleotide-diphossugar_trans"/>
</dbReference>
<keyword evidence="2" id="KW-1185">Reference proteome</keyword>
<reference evidence="1 2" key="1">
    <citation type="submission" date="2019-08" db="EMBL/GenBank/DDBJ databases">
        <title>Paraburkholderia sp. DCY113.</title>
        <authorList>
            <person name="Kang J."/>
        </authorList>
    </citation>
    <scope>NUCLEOTIDE SEQUENCE [LARGE SCALE GENOMIC DNA]</scope>
    <source>
        <strain evidence="1 2">DCY113</strain>
    </source>
</reference>
<dbReference type="SUPFAM" id="SSF53448">
    <property type="entry name" value="Nucleotide-diphospho-sugar transferases"/>
    <property type="match status" value="1"/>
</dbReference>
<evidence type="ECO:0000313" key="2">
    <source>
        <dbReference type="Proteomes" id="UP000325273"/>
    </source>
</evidence>
<proteinExistence type="predicted"/>
<evidence type="ECO:0000313" key="1">
    <source>
        <dbReference type="EMBL" id="KAA1002606.1"/>
    </source>
</evidence>